<gene>
    <name evidence="1" type="ORF">SMTD_LOCUS21492</name>
</gene>
<accession>A0A3P8H2H7</accession>
<protein>
    <submittedName>
        <fullName evidence="1">Uncharacterized protein</fullName>
    </submittedName>
</protein>
<reference evidence="1 2" key="1">
    <citation type="submission" date="2018-11" db="EMBL/GenBank/DDBJ databases">
        <authorList>
            <consortium name="Pathogen Informatics"/>
        </authorList>
    </citation>
    <scope>NUCLEOTIDE SEQUENCE [LARGE SCALE GENOMIC DNA]</scope>
    <source>
        <strain>Denwood</strain>
        <strain evidence="2">Zambia</strain>
    </source>
</reference>
<sequence length="94" mass="10591">MNGNSLPCDFWFKLSTKFKVSHLQSLICNDLKLDNEPDESNAVINEVPDSNSILLQTLPKLGCFCFFDRFTKVIPAEIRPQIAQNPKRPAIIGV</sequence>
<proteinExistence type="predicted"/>
<evidence type="ECO:0000313" key="1">
    <source>
        <dbReference type="EMBL" id="VDP84960.1"/>
    </source>
</evidence>
<dbReference type="Proteomes" id="UP000269396">
    <property type="component" value="Unassembled WGS sequence"/>
</dbReference>
<organism evidence="1 2">
    <name type="scientific">Schistosoma mattheei</name>
    <dbReference type="NCBI Taxonomy" id="31246"/>
    <lineage>
        <taxon>Eukaryota</taxon>
        <taxon>Metazoa</taxon>
        <taxon>Spiralia</taxon>
        <taxon>Lophotrochozoa</taxon>
        <taxon>Platyhelminthes</taxon>
        <taxon>Trematoda</taxon>
        <taxon>Digenea</taxon>
        <taxon>Strigeidida</taxon>
        <taxon>Schistosomatoidea</taxon>
        <taxon>Schistosomatidae</taxon>
        <taxon>Schistosoma</taxon>
    </lineage>
</organism>
<dbReference type="AlphaFoldDB" id="A0A3P8H2H7"/>
<dbReference type="EMBL" id="UZAL01047485">
    <property type="protein sequence ID" value="VDP84960.1"/>
    <property type="molecule type" value="Genomic_DNA"/>
</dbReference>
<evidence type="ECO:0000313" key="2">
    <source>
        <dbReference type="Proteomes" id="UP000269396"/>
    </source>
</evidence>
<keyword evidence="2" id="KW-1185">Reference proteome</keyword>
<name>A0A3P8H2H7_9TREM</name>